<name>A0A261TQ57_9BORD</name>
<evidence type="ECO:0000313" key="2">
    <source>
        <dbReference type="EMBL" id="OZI51776.1"/>
    </source>
</evidence>
<gene>
    <name evidence="2" type="ORF">CAL25_09600</name>
</gene>
<dbReference type="AlphaFoldDB" id="A0A261TQ57"/>
<protein>
    <recommendedName>
        <fullName evidence="4">MatE family transporter</fullName>
    </recommendedName>
</protein>
<dbReference type="EMBL" id="NEVP01000006">
    <property type="protein sequence ID" value="OZI51776.1"/>
    <property type="molecule type" value="Genomic_DNA"/>
</dbReference>
<proteinExistence type="predicted"/>
<dbReference type="RefSeq" id="WP_094799731.1">
    <property type="nucleotide sequence ID" value="NZ_NEVN01000005.1"/>
</dbReference>
<keyword evidence="3" id="KW-1185">Reference proteome</keyword>
<evidence type="ECO:0000256" key="1">
    <source>
        <dbReference type="SAM" id="MobiDB-lite"/>
    </source>
</evidence>
<dbReference type="Proteomes" id="UP000216913">
    <property type="component" value="Unassembled WGS sequence"/>
</dbReference>
<accession>A0A261TQ57</accession>
<feature type="region of interest" description="Disordered" evidence="1">
    <location>
        <begin position="1"/>
        <end position="85"/>
    </location>
</feature>
<sequence>MPDLDNIPDPRPGLGPSDSSDSASDLPRSEADTDSDAQGTGERESVRPFEKDEDGTDIGPDEVVDETEAGVSHAQPDPVRNGRPG</sequence>
<comment type="caution">
    <text evidence="2">The sequence shown here is derived from an EMBL/GenBank/DDBJ whole genome shotgun (WGS) entry which is preliminary data.</text>
</comment>
<evidence type="ECO:0000313" key="3">
    <source>
        <dbReference type="Proteomes" id="UP000216913"/>
    </source>
</evidence>
<feature type="compositionally biased region" description="Low complexity" evidence="1">
    <location>
        <begin position="12"/>
        <end position="26"/>
    </location>
</feature>
<organism evidence="2 3">
    <name type="scientific">Bordetella genomosp. 5</name>
    <dbReference type="NCBI Taxonomy" id="1395608"/>
    <lineage>
        <taxon>Bacteria</taxon>
        <taxon>Pseudomonadati</taxon>
        <taxon>Pseudomonadota</taxon>
        <taxon>Betaproteobacteria</taxon>
        <taxon>Burkholderiales</taxon>
        <taxon>Alcaligenaceae</taxon>
        <taxon>Bordetella</taxon>
    </lineage>
</organism>
<evidence type="ECO:0008006" key="4">
    <source>
        <dbReference type="Google" id="ProtNLM"/>
    </source>
</evidence>
<dbReference type="OrthoDB" id="8637338at2"/>
<feature type="compositionally biased region" description="Basic and acidic residues" evidence="1">
    <location>
        <begin position="41"/>
        <end position="50"/>
    </location>
</feature>
<reference evidence="2 3" key="1">
    <citation type="submission" date="2017-05" db="EMBL/GenBank/DDBJ databases">
        <title>Complete and WGS of Bordetella genogroups.</title>
        <authorList>
            <person name="Spilker T."/>
            <person name="LiPuma J."/>
        </authorList>
    </citation>
    <scope>NUCLEOTIDE SEQUENCE [LARGE SCALE GENOMIC DNA]</scope>
    <source>
        <strain evidence="2 3">AU10456</strain>
    </source>
</reference>
<feature type="compositionally biased region" description="Acidic residues" evidence="1">
    <location>
        <begin position="51"/>
        <end position="68"/>
    </location>
</feature>